<reference evidence="2" key="1">
    <citation type="journal article" date="2012" name="Proc. Natl. Acad. Sci. U.S.A.">
        <title>Antigenic diversity is generated by distinct evolutionary mechanisms in African trypanosome species.</title>
        <authorList>
            <person name="Jackson A.P."/>
            <person name="Berry A."/>
            <person name="Aslett M."/>
            <person name="Allison H.C."/>
            <person name="Burton P."/>
            <person name="Vavrova-Anderson J."/>
            <person name="Brown R."/>
            <person name="Browne H."/>
            <person name="Corton N."/>
            <person name="Hauser H."/>
            <person name="Gamble J."/>
            <person name="Gilderthorp R."/>
            <person name="Marcello L."/>
            <person name="McQuillan J."/>
            <person name="Otto T.D."/>
            <person name="Quail M.A."/>
            <person name="Sanders M.J."/>
            <person name="van Tonder A."/>
            <person name="Ginger M.L."/>
            <person name="Field M.C."/>
            <person name="Barry J.D."/>
            <person name="Hertz-Fowler C."/>
            <person name="Berriman M."/>
        </authorList>
    </citation>
    <scope>NUCLEOTIDE SEQUENCE</scope>
    <source>
        <strain evidence="2">IL3000</strain>
    </source>
</reference>
<evidence type="ECO:0008006" key="3">
    <source>
        <dbReference type="Google" id="ProtNLM"/>
    </source>
</evidence>
<evidence type="ECO:0000256" key="1">
    <source>
        <dbReference type="SAM" id="SignalP"/>
    </source>
</evidence>
<dbReference type="AlphaFoldDB" id="G0URN9"/>
<keyword evidence="1" id="KW-0732">Signal</keyword>
<protein>
    <recommendedName>
        <fullName evidence="3">Secreted protein</fullName>
    </recommendedName>
</protein>
<feature type="chain" id="PRO_5003410595" description="Secreted protein" evidence="1">
    <location>
        <begin position="28"/>
        <end position="101"/>
    </location>
</feature>
<accession>G0URN9</accession>
<proteinExistence type="predicted"/>
<gene>
    <name evidence="2" type="ORF">TCIL3000_8_2700</name>
</gene>
<sequence>MCVCVCGKRSGFHLFCVALLFWRGGRGGTEVNLECFWRSVGPSVLYFRGCRHPLPCLQCRLPLRSWREGEELIVSMANFNKIECKEEKTKERVFFLLNVAL</sequence>
<evidence type="ECO:0000313" key="2">
    <source>
        <dbReference type="EMBL" id="CCC92051.1"/>
    </source>
</evidence>
<feature type="signal peptide" evidence="1">
    <location>
        <begin position="1"/>
        <end position="27"/>
    </location>
</feature>
<name>G0URN9_TRYCI</name>
<organism evidence="2">
    <name type="scientific">Trypanosoma congolense (strain IL3000)</name>
    <dbReference type="NCBI Taxonomy" id="1068625"/>
    <lineage>
        <taxon>Eukaryota</taxon>
        <taxon>Discoba</taxon>
        <taxon>Euglenozoa</taxon>
        <taxon>Kinetoplastea</taxon>
        <taxon>Metakinetoplastina</taxon>
        <taxon>Trypanosomatida</taxon>
        <taxon>Trypanosomatidae</taxon>
        <taxon>Trypanosoma</taxon>
        <taxon>Nannomonas</taxon>
    </lineage>
</organism>
<dbReference type="EMBL" id="HE575321">
    <property type="protein sequence ID" value="CCC92051.1"/>
    <property type="molecule type" value="Genomic_DNA"/>
</dbReference>